<keyword evidence="2" id="KW-0963">Cytoplasm</keyword>
<dbReference type="PANTHER" id="PTHR45709:SF2">
    <property type="entry name" value="LARGE SUBUNIT GTPASE 1 HOMOLOG"/>
    <property type="match status" value="1"/>
</dbReference>
<gene>
    <name evidence="8" type="ORF">SmJEL517_g00537</name>
</gene>
<evidence type="ECO:0000256" key="3">
    <source>
        <dbReference type="ARBA" id="ARBA00022741"/>
    </source>
</evidence>
<dbReference type="GeneID" id="42001763"/>
<dbReference type="InterPro" id="IPR023179">
    <property type="entry name" value="GTP-bd_ortho_bundle_sf"/>
</dbReference>
<keyword evidence="3" id="KW-0547">Nucleotide-binding</keyword>
<dbReference type="GO" id="GO:0005525">
    <property type="term" value="F:GTP binding"/>
    <property type="evidence" value="ECO:0007669"/>
    <property type="project" value="UniProtKB-KW"/>
</dbReference>
<keyword evidence="5" id="KW-0342">GTP-binding</keyword>
<dbReference type="InterPro" id="IPR030378">
    <property type="entry name" value="G_CP_dom"/>
</dbReference>
<evidence type="ECO:0000259" key="7">
    <source>
        <dbReference type="PROSITE" id="PS51721"/>
    </source>
</evidence>
<dbReference type="GO" id="GO:0005829">
    <property type="term" value="C:cytosol"/>
    <property type="evidence" value="ECO:0007669"/>
    <property type="project" value="TreeGrafter"/>
</dbReference>
<feature type="compositionally biased region" description="Acidic residues" evidence="6">
    <location>
        <begin position="304"/>
        <end position="329"/>
    </location>
</feature>
<evidence type="ECO:0000256" key="4">
    <source>
        <dbReference type="ARBA" id="ARBA00022801"/>
    </source>
</evidence>
<dbReference type="PROSITE" id="PS51721">
    <property type="entry name" value="G_CP"/>
    <property type="match status" value="1"/>
</dbReference>
<dbReference type="AlphaFoldDB" id="A0A507CEC8"/>
<evidence type="ECO:0000256" key="1">
    <source>
        <dbReference type="ARBA" id="ARBA00004496"/>
    </source>
</evidence>
<dbReference type="InterPro" id="IPR006073">
    <property type="entry name" value="GTP-bd"/>
</dbReference>
<dbReference type="GO" id="GO:0003924">
    <property type="term" value="F:GTPase activity"/>
    <property type="evidence" value="ECO:0007669"/>
    <property type="project" value="InterPro"/>
</dbReference>
<dbReference type="SUPFAM" id="SSF52540">
    <property type="entry name" value="P-loop containing nucleoside triphosphate hydrolases"/>
    <property type="match status" value="1"/>
</dbReference>
<evidence type="ECO:0000313" key="8">
    <source>
        <dbReference type="EMBL" id="TPX37708.1"/>
    </source>
</evidence>
<dbReference type="Pfam" id="PF01926">
    <property type="entry name" value="MMR_HSR1"/>
    <property type="match status" value="1"/>
</dbReference>
<feature type="domain" description="CP-type G" evidence="7">
    <location>
        <begin position="161"/>
        <end position="452"/>
    </location>
</feature>
<evidence type="ECO:0000256" key="5">
    <source>
        <dbReference type="ARBA" id="ARBA00023134"/>
    </source>
</evidence>
<dbReference type="RefSeq" id="XP_031027619.1">
    <property type="nucleotide sequence ID" value="XM_031166466.1"/>
</dbReference>
<dbReference type="OrthoDB" id="61815at2759"/>
<feature type="region of interest" description="Disordered" evidence="6">
    <location>
        <begin position="245"/>
        <end position="363"/>
    </location>
</feature>
<accession>A0A507CEC8</accession>
<dbReference type="InterPro" id="IPR043358">
    <property type="entry name" value="GNL1-like"/>
</dbReference>
<reference evidence="8 9" key="1">
    <citation type="journal article" date="2019" name="Sci. Rep.">
        <title>Comparative genomics of chytrid fungi reveal insights into the obligate biotrophic and pathogenic lifestyle of Synchytrium endobioticum.</title>
        <authorList>
            <person name="van de Vossenberg B.T.L.H."/>
            <person name="Warris S."/>
            <person name="Nguyen H.D.T."/>
            <person name="van Gent-Pelzer M.P.E."/>
            <person name="Joly D.L."/>
            <person name="van de Geest H.C."/>
            <person name="Bonants P.J.M."/>
            <person name="Smith D.S."/>
            <person name="Levesque C.A."/>
            <person name="van der Lee T.A.J."/>
        </authorList>
    </citation>
    <scope>NUCLEOTIDE SEQUENCE [LARGE SCALE GENOMIC DNA]</scope>
    <source>
        <strain evidence="8 9">JEL517</strain>
    </source>
</reference>
<organism evidence="8 9">
    <name type="scientific">Synchytrium microbalum</name>
    <dbReference type="NCBI Taxonomy" id="1806994"/>
    <lineage>
        <taxon>Eukaryota</taxon>
        <taxon>Fungi</taxon>
        <taxon>Fungi incertae sedis</taxon>
        <taxon>Chytridiomycota</taxon>
        <taxon>Chytridiomycota incertae sedis</taxon>
        <taxon>Chytridiomycetes</taxon>
        <taxon>Synchytriales</taxon>
        <taxon>Synchytriaceae</taxon>
        <taxon>Synchytrium</taxon>
    </lineage>
</organism>
<sequence length="686" mass="75960">MAGGAKKKKTGLGKALMRSRFSTATHVNPDGSLRHTTDLDDSTISLKSITQETDLDAFLTTAQLAGTEFTAEKLNIQVVSNDYQNPFLLSPEKEAETLNLHAQKRDRLTVPRRPEWDETTTGEELQEAERNSFLEWRRGLAQLEEDEGMLLTPYERNLEVWRQLWRVIERSDLVVQIVDARNPLFFRSTDLEKYVKEGDPRRINLLLVNKADMLTESQRLQWADYFQSHNIRHAFFSAALSKAEQEREAGELQGDDDVDAESSDDEMAERDDSYNRFNMNDAEEIIDDSDDEVADSNDMKLGDNEMENGEVIEDDGEDEYTTESDDDDIPNAKSNIPTKSNQQPTPPPSSSKPASTQSHSSSAYPLGHILSASELLDLFSDEAPEPLRPDMADKVTIGFVGYPNVGKSSTLNALVGAKKVAVASTPGKTKHFQTIHISDSMILCDCPGLVFPSFATTKAEMVINGVLPIDQLREHTAPCTLVTRVIPKRVLESTYGIRIKTLNEEGFPIDRMPTSEEFLKALAAARGYKKAVQGNPDEARAARYVLKDFVNGKLLAVVPPPGCSDLVRFAKETEEVMMLRVKKHRGDDSVTPVSVLSSFDTNGGITSLTGDTTMYSAQPQQNALYSSTFADDSTGGVAAKSTGKFASSNFIRTSLALGNNSGVSKKHNKSSKRQGKRRENYTATFD</sequence>
<dbReference type="EMBL" id="QEAO01000002">
    <property type="protein sequence ID" value="TPX37708.1"/>
    <property type="molecule type" value="Genomic_DNA"/>
</dbReference>
<feature type="region of interest" description="Disordered" evidence="6">
    <location>
        <begin position="659"/>
        <end position="686"/>
    </location>
</feature>
<keyword evidence="9" id="KW-1185">Reference proteome</keyword>
<feature type="compositionally biased region" description="Low complexity" evidence="6">
    <location>
        <begin position="351"/>
        <end position="362"/>
    </location>
</feature>
<keyword evidence="4" id="KW-0378">Hydrolase</keyword>
<dbReference type="Gene3D" id="1.10.1580.10">
    <property type="match status" value="1"/>
</dbReference>
<comment type="subcellular location">
    <subcellularLocation>
        <location evidence="1">Cytoplasm</location>
    </subcellularLocation>
</comment>
<dbReference type="Gene3D" id="3.40.50.300">
    <property type="entry name" value="P-loop containing nucleotide triphosphate hydrolases"/>
    <property type="match status" value="2"/>
</dbReference>
<dbReference type="FunFam" id="3.40.50.300:FF:001151">
    <property type="entry name" value="Large subunit GTPase 1"/>
    <property type="match status" value="1"/>
</dbReference>
<evidence type="ECO:0000256" key="6">
    <source>
        <dbReference type="SAM" id="MobiDB-lite"/>
    </source>
</evidence>
<protein>
    <recommendedName>
        <fullName evidence="7">CP-type G domain-containing protein</fullName>
    </recommendedName>
</protein>
<proteinExistence type="predicted"/>
<evidence type="ECO:0000256" key="2">
    <source>
        <dbReference type="ARBA" id="ARBA00022490"/>
    </source>
</evidence>
<name>A0A507CEC8_9FUNG</name>
<evidence type="ECO:0000313" key="9">
    <source>
        <dbReference type="Proteomes" id="UP000319731"/>
    </source>
</evidence>
<dbReference type="STRING" id="1806994.A0A507CEC8"/>
<feature type="compositionally biased region" description="Basic residues" evidence="6">
    <location>
        <begin position="664"/>
        <end position="676"/>
    </location>
</feature>
<dbReference type="InterPro" id="IPR027417">
    <property type="entry name" value="P-loop_NTPase"/>
</dbReference>
<comment type="caution">
    <text evidence="8">The sequence shown here is derived from an EMBL/GenBank/DDBJ whole genome shotgun (WGS) entry which is preliminary data.</text>
</comment>
<dbReference type="CDD" id="cd01857">
    <property type="entry name" value="HSR1_MMR1"/>
    <property type="match status" value="1"/>
</dbReference>
<feature type="compositionally biased region" description="Acidic residues" evidence="6">
    <location>
        <begin position="281"/>
        <end position="295"/>
    </location>
</feature>
<feature type="compositionally biased region" description="Acidic residues" evidence="6">
    <location>
        <begin position="253"/>
        <end position="269"/>
    </location>
</feature>
<dbReference type="GO" id="GO:0000054">
    <property type="term" value="P:ribosomal subunit export from nucleus"/>
    <property type="evidence" value="ECO:0007669"/>
    <property type="project" value="TreeGrafter"/>
</dbReference>
<dbReference type="Proteomes" id="UP000319731">
    <property type="component" value="Unassembled WGS sequence"/>
</dbReference>
<dbReference type="PANTHER" id="PTHR45709">
    <property type="entry name" value="LARGE SUBUNIT GTPASE 1 HOMOLOG-RELATED"/>
    <property type="match status" value="1"/>
</dbReference>